<dbReference type="AlphaFoldDB" id="A0A3S0Z0V2"/>
<dbReference type="RefSeq" id="WP_126951231.1">
    <property type="nucleotide sequence ID" value="NZ_RZHC01000011.1"/>
</dbReference>
<protein>
    <submittedName>
        <fullName evidence="2">CinA family protein</fullName>
    </submittedName>
</protein>
<comment type="caution">
    <text evidence="2">The sequence shown here is derived from an EMBL/GenBank/DDBJ whole genome shotgun (WGS) entry which is preliminary data.</text>
</comment>
<reference evidence="2 3" key="1">
    <citation type="submission" date="2018-12" db="EMBL/GenBank/DDBJ databases">
        <title>three novel Halomonas strain isolated from plants.</title>
        <authorList>
            <person name="Sun C."/>
        </authorList>
    </citation>
    <scope>NUCLEOTIDE SEQUENCE [LARGE SCALE GENOMIC DNA]</scope>
    <source>
        <strain evidence="2 3">RC</strain>
    </source>
</reference>
<evidence type="ECO:0000313" key="3">
    <source>
        <dbReference type="Proteomes" id="UP000286912"/>
    </source>
</evidence>
<dbReference type="InterPro" id="IPR036653">
    <property type="entry name" value="CinA-like_C"/>
</dbReference>
<accession>A0A3S0Z0V2</accession>
<feature type="domain" description="CinA C-terminal" evidence="1">
    <location>
        <begin position="3"/>
        <end position="153"/>
    </location>
</feature>
<sequence>MELLEHVTDYLKEHQLKLATAESCTAGLIVSELASVPGSGESIDCGLAVYSPEAKNRYLSVSFDTIEKYGLTSEETSRELAKGALDKNDANVAVANTGVAGPESMDDIPAGTVCFAWAFRHDQKVYLITETRHFSGGRNDVRLAAAHYALECIPKHHRDVLEGNAPLDK</sequence>
<dbReference type="Proteomes" id="UP000286912">
    <property type="component" value="Unassembled WGS sequence"/>
</dbReference>
<keyword evidence="3" id="KW-1185">Reference proteome</keyword>
<gene>
    <name evidence="2" type="ORF">ELY37_03125</name>
</gene>
<dbReference type="SUPFAM" id="SSF142433">
    <property type="entry name" value="CinA-like"/>
    <property type="match status" value="1"/>
</dbReference>
<dbReference type="Pfam" id="PF02464">
    <property type="entry name" value="CinA"/>
    <property type="match status" value="1"/>
</dbReference>
<proteinExistence type="predicted"/>
<organism evidence="2 3">
    <name type="scientific">Vreelandella populi</name>
    <dbReference type="NCBI Taxonomy" id="2498858"/>
    <lineage>
        <taxon>Bacteria</taxon>
        <taxon>Pseudomonadati</taxon>
        <taxon>Pseudomonadota</taxon>
        <taxon>Gammaproteobacteria</taxon>
        <taxon>Oceanospirillales</taxon>
        <taxon>Halomonadaceae</taxon>
        <taxon>Vreelandella</taxon>
    </lineage>
</organism>
<dbReference type="OrthoDB" id="9801454at2"/>
<dbReference type="Gene3D" id="3.90.950.20">
    <property type="entry name" value="CinA-like"/>
    <property type="match status" value="1"/>
</dbReference>
<dbReference type="InterPro" id="IPR008136">
    <property type="entry name" value="CinA_C"/>
</dbReference>
<name>A0A3S0Z0V2_9GAMM</name>
<evidence type="ECO:0000259" key="1">
    <source>
        <dbReference type="Pfam" id="PF02464"/>
    </source>
</evidence>
<dbReference type="EMBL" id="RZHD01000003">
    <property type="protein sequence ID" value="RUR48854.1"/>
    <property type="molecule type" value="Genomic_DNA"/>
</dbReference>
<evidence type="ECO:0000313" key="2">
    <source>
        <dbReference type="EMBL" id="RUR48854.1"/>
    </source>
</evidence>
<dbReference type="NCBIfam" id="TIGR00199">
    <property type="entry name" value="PncC_domain"/>
    <property type="match status" value="1"/>
</dbReference>